<evidence type="ECO:0000313" key="5">
    <source>
        <dbReference type="EMBL" id="PDQ34911.1"/>
    </source>
</evidence>
<sequence length="422" mass="44632">MKASTKIFIAATSCVALVGSLSSCTLSSNSGSSGNKTLTVWTYYSDTGQKNALSERDAVFEKDNPGWKVNQVQVPFDQMDQKLLAAAQTGNGPDVIANNVVVDFPSLVGAGVLKDISGEWNGYADKGLFPDSSVWRSNGKVYNVMSYTNLLGLYGNMDILAQYGITTMPTTMDDMEAALAKVQAGGKYQGLAEAGAPQVEGAWLFMPWLLSAGVNYCSLSSHADRVTATYRRIAAWAKNGYIPQAAATWDQATAWQKFMAGDYAFGLNGNWNLRDAKTNATFTVTTAQFPTNGGPSVVFPGGEGLGIFAKSKNAEMAWKYLQTQWLSKDAQVRNFQTSGSVPFRSDATSDATLAQDAAALPFLKATTNVAAWPHNPKTADMQISIGKAVSATISGQQTGEEAAQSAMAGVAAAQKAGGGGCE</sequence>
<dbReference type="GO" id="GO:0015768">
    <property type="term" value="P:maltose transport"/>
    <property type="evidence" value="ECO:0007669"/>
    <property type="project" value="TreeGrafter"/>
</dbReference>
<comment type="caution">
    <text evidence="5">The sequence shown here is derived from an EMBL/GenBank/DDBJ whole genome shotgun (WGS) entry which is preliminary data.</text>
</comment>
<dbReference type="PROSITE" id="PS51257">
    <property type="entry name" value="PROKAR_LIPOPROTEIN"/>
    <property type="match status" value="1"/>
</dbReference>
<dbReference type="PANTHER" id="PTHR30061">
    <property type="entry name" value="MALTOSE-BINDING PERIPLASMIC PROTEIN"/>
    <property type="match status" value="1"/>
</dbReference>
<dbReference type="Pfam" id="PF13416">
    <property type="entry name" value="SBP_bac_8"/>
    <property type="match status" value="1"/>
</dbReference>
<evidence type="ECO:0000256" key="4">
    <source>
        <dbReference type="SAM" id="SignalP"/>
    </source>
</evidence>
<dbReference type="PANTHER" id="PTHR30061:SF50">
    <property type="entry name" value="MALTOSE_MALTODEXTRIN-BINDING PERIPLASMIC PROTEIN"/>
    <property type="match status" value="1"/>
</dbReference>
<evidence type="ECO:0000313" key="6">
    <source>
        <dbReference type="Proteomes" id="UP000219994"/>
    </source>
</evidence>
<dbReference type="AlphaFoldDB" id="A0A2A6FQL7"/>
<keyword evidence="2" id="KW-0813">Transport</keyword>
<dbReference type="SUPFAM" id="SSF53850">
    <property type="entry name" value="Periplasmic binding protein-like II"/>
    <property type="match status" value="1"/>
</dbReference>
<protein>
    <recommendedName>
        <fullName evidence="7">ABC transporter substrate-binding protein</fullName>
    </recommendedName>
</protein>
<evidence type="ECO:0000256" key="1">
    <source>
        <dbReference type="ARBA" id="ARBA00008520"/>
    </source>
</evidence>
<reference evidence="6" key="1">
    <citation type="submission" date="2017-03" db="EMBL/GenBank/DDBJ databases">
        <authorList>
            <person name="Lund M.B."/>
        </authorList>
    </citation>
    <scope>NUCLEOTIDE SEQUENCE [LARGE SCALE GENOMIC DNA]</scope>
</reference>
<feature type="chain" id="PRO_5038727215" description="ABC transporter substrate-binding protein" evidence="4">
    <location>
        <begin position="19"/>
        <end position="422"/>
    </location>
</feature>
<dbReference type="GO" id="GO:0055052">
    <property type="term" value="C:ATP-binding cassette (ABC) transporter complex, substrate-binding subunit-containing"/>
    <property type="evidence" value="ECO:0007669"/>
    <property type="project" value="TreeGrafter"/>
</dbReference>
<feature type="signal peptide" evidence="4">
    <location>
        <begin position="1"/>
        <end position="18"/>
    </location>
</feature>
<name>A0A2A6FQL7_9MICO</name>
<accession>A0A2A6FQL7</accession>
<evidence type="ECO:0000256" key="3">
    <source>
        <dbReference type="ARBA" id="ARBA00022729"/>
    </source>
</evidence>
<organism evidence="5 6">
    <name type="scientific">Candidatus Lumbricidiphila eiseniae</name>
    <dbReference type="NCBI Taxonomy" id="1969409"/>
    <lineage>
        <taxon>Bacteria</taxon>
        <taxon>Bacillati</taxon>
        <taxon>Actinomycetota</taxon>
        <taxon>Actinomycetes</taxon>
        <taxon>Micrococcales</taxon>
        <taxon>Microbacteriaceae</taxon>
        <taxon>Candidatus Lumbricidiphila</taxon>
    </lineage>
</organism>
<gene>
    <name evidence="5" type="ORF">B5766_09130</name>
</gene>
<dbReference type="Gene3D" id="3.40.190.10">
    <property type="entry name" value="Periplasmic binding protein-like II"/>
    <property type="match status" value="1"/>
</dbReference>
<dbReference type="GO" id="GO:1901982">
    <property type="term" value="F:maltose binding"/>
    <property type="evidence" value="ECO:0007669"/>
    <property type="project" value="TreeGrafter"/>
</dbReference>
<dbReference type="GO" id="GO:0042956">
    <property type="term" value="P:maltodextrin transmembrane transport"/>
    <property type="evidence" value="ECO:0007669"/>
    <property type="project" value="TreeGrafter"/>
</dbReference>
<comment type="similarity">
    <text evidence="1">Belongs to the bacterial solute-binding protein 1 family.</text>
</comment>
<keyword evidence="3 4" id="KW-0732">Signal</keyword>
<dbReference type="EMBL" id="NAEP01000044">
    <property type="protein sequence ID" value="PDQ34911.1"/>
    <property type="molecule type" value="Genomic_DNA"/>
</dbReference>
<dbReference type="InterPro" id="IPR006059">
    <property type="entry name" value="SBP"/>
</dbReference>
<dbReference type="Proteomes" id="UP000219994">
    <property type="component" value="Unassembled WGS sequence"/>
</dbReference>
<evidence type="ECO:0000256" key="2">
    <source>
        <dbReference type="ARBA" id="ARBA00022448"/>
    </source>
</evidence>
<evidence type="ECO:0008006" key="7">
    <source>
        <dbReference type="Google" id="ProtNLM"/>
    </source>
</evidence>
<proteinExistence type="inferred from homology"/>